<dbReference type="Proteomes" id="UP000821865">
    <property type="component" value="Chromosome 1"/>
</dbReference>
<comment type="caution">
    <text evidence="1">The sequence shown here is derived from an EMBL/GenBank/DDBJ whole genome shotgun (WGS) entry which is preliminary data.</text>
</comment>
<protein>
    <submittedName>
        <fullName evidence="1">Uncharacterized protein</fullName>
    </submittedName>
</protein>
<evidence type="ECO:0000313" key="2">
    <source>
        <dbReference type="Proteomes" id="UP000821865"/>
    </source>
</evidence>
<keyword evidence="2" id="KW-1185">Reference proteome</keyword>
<evidence type="ECO:0000313" key="1">
    <source>
        <dbReference type="EMBL" id="KAH7977291.1"/>
    </source>
</evidence>
<dbReference type="EMBL" id="CM023470">
    <property type="protein sequence ID" value="KAH7977291.1"/>
    <property type="molecule type" value="Genomic_DNA"/>
</dbReference>
<gene>
    <name evidence="1" type="ORF">HPB49_000305</name>
</gene>
<sequence>MALWPRARLYSAVAPLVTALLESGCNDRTAFSKVLDKLIASRDKLQNINAELDDVIAVDDLETYENAGHQERVLGMGWSKDTDAFIYNPENIVTFLEKAKDPKRFGLPTASRIYDTLGFLAPYVVRGKMLFQHL</sequence>
<name>A0ACB8DSK7_DERSI</name>
<accession>A0ACB8DSK7</accession>
<reference evidence="1" key="1">
    <citation type="submission" date="2020-05" db="EMBL/GenBank/DDBJ databases">
        <title>Large-scale comparative analyses of tick genomes elucidate their genetic diversity and vector capacities.</title>
        <authorList>
            <person name="Jia N."/>
            <person name="Wang J."/>
            <person name="Shi W."/>
            <person name="Du L."/>
            <person name="Sun Y."/>
            <person name="Zhan W."/>
            <person name="Jiang J."/>
            <person name="Wang Q."/>
            <person name="Zhang B."/>
            <person name="Ji P."/>
            <person name="Sakyi L.B."/>
            <person name="Cui X."/>
            <person name="Yuan T."/>
            <person name="Jiang B."/>
            <person name="Yang W."/>
            <person name="Lam T.T.-Y."/>
            <person name="Chang Q."/>
            <person name="Ding S."/>
            <person name="Wang X."/>
            <person name="Zhu J."/>
            <person name="Ruan X."/>
            <person name="Zhao L."/>
            <person name="Wei J."/>
            <person name="Que T."/>
            <person name="Du C."/>
            <person name="Cheng J."/>
            <person name="Dai P."/>
            <person name="Han X."/>
            <person name="Huang E."/>
            <person name="Gao Y."/>
            <person name="Liu J."/>
            <person name="Shao H."/>
            <person name="Ye R."/>
            <person name="Li L."/>
            <person name="Wei W."/>
            <person name="Wang X."/>
            <person name="Wang C."/>
            <person name="Yang T."/>
            <person name="Huo Q."/>
            <person name="Li W."/>
            <person name="Guo W."/>
            <person name="Chen H."/>
            <person name="Zhou L."/>
            <person name="Ni X."/>
            <person name="Tian J."/>
            <person name="Zhou Y."/>
            <person name="Sheng Y."/>
            <person name="Liu T."/>
            <person name="Pan Y."/>
            <person name="Xia L."/>
            <person name="Li J."/>
            <person name="Zhao F."/>
            <person name="Cao W."/>
        </authorList>
    </citation>
    <scope>NUCLEOTIDE SEQUENCE</scope>
    <source>
        <strain evidence="1">Dsil-2018</strain>
    </source>
</reference>
<proteinExistence type="predicted"/>
<organism evidence="1 2">
    <name type="scientific">Dermacentor silvarum</name>
    <name type="common">Tick</name>
    <dbReference type="NCBI Taxonomy" id="543639"/>
    <lineage>
        <taxon>Eukaryota</taxon>
        <taxon>Metazoa</taxon>
        <taxon>Ecdysozoa</taxon>
        <taxon>Arthropoda</taxon>
        <taxon>Chelicerata</taxon>
        <taxon>Arachnida</taxon>
        <taxon>Acari</taxon>
        <taxon>Parasitiformes</taxon>
        <taxon>Ixodida</taxon>
        <taxon>Ixodoidea</taxon>
        <taxon>Ixodidae</taxon>
        <taxon>Rhipicephalinae</taxon>
        <taxon>Dermacentor</taxon>
    </lineage>
</organism>